<dbReference type="OrthoDB" id="8845004at2"/>
<evidence type="ECO:0000256" key="1">
    <source>
        <dbReference type="ARBA" id="ARBA00023015"/>
    </source>
</evidence>
<feature type="domain" description="Cyclic nucleotide-binding" evidence="5">
    <location>
        <begin position="6"/>
        <end position="94"/>
    </location>
</feature>
<accession>A0A6I6HM20</accession>
<dbReference type="SMART" id="SM00100">
    <property type="entry name" value="cNMP"/>
    <property type="match status" value="1"/>
</dbReference>
<sequence length="258" mass="28732">MYLHPLIASVPQEERAAFVQRIELRSYRRNEVVLGADDWTDRVYCVATGLLRVVVQGSEDSGDVTTDFIRQDDFFLNAAPIEERYQPGAMLIAALPTSLYLVPTLELRALCERYPAVTMGLLEIVMKRTTVLRRQIRQISSASSERLISRILHELTVLAPGTGGGYDKRITQSVIASYSGLSRMQVNKTMRDLERRGLVRRDEHGVYVPPHFASSDFQELAPGEASPPSPPADPPGEVGPSFFSELFEAPKSSKPRKG</sequence>
<keyword evidence="2" id="KW-0238">DNA-binding</keyword>
<dbReference type="PROSITE" id="PS50042">
    <property type="entry name" value="CNMP_BINDING_3"/>
    <property type="match status" value="1"/>
</dbReference>
<evidence type="ECO:0000256" key="4">
    <source>
        <dbReference type="SAM" id="MobiDB-lite"/>
    </source>
</evidence>
<evidence type="ECO:0000259" key="6">
    <source>
        <dbReference type="PROSITE" id="PS51063"/>
    </source>
</evidence>
<dbReference type="InterPro" id="IPR014710">
    <property type="entry name" value="RmlC-like_jellyroll"/>
</dbReference>
<feature type="compositionally biased region" description="Pro residues" evidence="4">
    <location>
        <begin position="225"/>
        <end position="234"/>
    </location>
</feature>
<dbReference type="InterPro" id="IPR018490">
    <property type="entry name" value="cNMP-bd_dom_sf"/>
</dbReference>
<dbReference type="CDD" id="cd00038">
    <property type="entry name" value="CAP_ED"/>
    <property type="match status" value="1"/>
</dbReference>
<dbReference type="InterPro" id="IPR036388">
    <property type="entry name" value="WH-like_DNA-bd_sf"/>
</dbReference>
<feature type="domain" description="HTH crp-type" evidence="6">
    <location>
        <begin position="145"/>
        <end position="212"/>
    </location>
</feature>
<dbReference type="PROSITE" id="PS51063">
    <property type="entry name" value="HTH_CRP_2"/>
    <property type="match status" value="1"/>
</dbReference>
<evidence type="ECO:0000313" key="8">
    <source>
        <dbReference type="Proteomes" id="UP000425817"/>
    </source>
</evidence>
<dbReference type="SUPFAM" id="SSF51206">
    <property type="entry name" value="cAMP-binding domain-like"/>
    <property type="match status" value="1"/>
</dbReference>
<organism evidence="7 8">
    <name type="scientific">Variovorax paradoxus</name>
    <dbReference type="NCBI Taxonomy" id="34073"/>
    <lineage>
        <taxon>Bacteria</taxon>
        <taxon>Pseudomonadati</taxon>
        <taxon>Pseudomonadota</taxon>
        <taxon>Betaproteobacteria</taxon>
        <taxon>Burkholderiales</taxon>
        <taxon>Comamonadaceae</taxon>
        <taxon>Variovorax</taxon>
    </lineage>
</organism>
<proteinExistence type="predicted"/>
<dbReference type="GO" id="GO:0006355">
    <property type="term" value="P:regulation of DNA-templated transcription"/>
    <property type="evidence" value="ECO:0007669"/>
    <property type="project" value="InterPro"/>
</dbReference>
<reference evidence="7 8" key="1">
    <citation type="submission" date="2019-12" db="EMBL/GenBank/DDBJ databases">
        <title>Hybrid Genome Assemblies of two High G+C Isolates from Undergraduate Microbiology Courses.</title>
        <authorList>
            <person name="Ne Ville C.J."/>
            <person name="Enright D."/>
            <person name="Hernandez I."/>
            <person name="Dodsworth J."/>
            <person name="Orwin P.M."/>
        </authorList>
    </citation>
    <scope>NUCLEOTIDE SEQUENCE [LARGE SCALE GENOMIC DNA]</scope>
    <source>
        <strain evidence="7 8">CSUSB</strain>
    </source>
</reference>
<dbReference type="InterPro" id="IPR012318">
    <property type="entry name" value="HTH_CRP"/>
</dbReference>
<dbReference type="InterPro" id="IPR000595">
    <property type="entry name" value="cNMP-bd_dom"/>
</dbReference>
<dbReference type="GO" id="GO:0003677">
    <property type="term" value="F:DNA binding"/>
    <property type="evidence" value="ECO:0007669"/>
    <property type="project" value="UniProtKB-KW"/>
</dbReference>
<dbReference type="Gene3D" id="2.60.120.10">
    <property type="entry name" value="Jelly Rolls"/>
    <property type="match status" value="1"/>
</dbReference>
<dbReference type="AlphaFoldDB" id="A0A6I6HM20"/>
<keyword evidence="1" id="KW-0805">Transcription regulation</keyword>
<dbReference type="EMBL" id="CP046622">
    <property type="protein sequence ID" value="QGW83978.1"/>
    <property type="molecule type" value="Genomic_DNA"/>
</dbReference>
<name>A0A6I6HM20_VARPD</name>
<evidence type="ECO:0000259" key="5">
    <source>
        <dbReference type="PROSITE" id="PS50042"/>
    </source>
</evidence>
<dbReference type="SMART" id="SM00419">
    <property type="entry name" value="HTH_CRP"/>
    <property type="match status" value="1"/>
</dbReference>
<dbReference type="Pfam" id="PF00027">
    <property type="entry name" value="cNMP_binding"/>
    <property type="match status" value="1"/>
</dbReference>
<evidence type="ECO:0000256" key="2">
    <source>
        <dbReference type="ARBA" id="ARBA00023125"/>
    </source>
</evidence>
<protein>
    <submittedName>
        <fullName evidence="7">Helix-turn-helix domain-containing protein</fullName>
    </submittedName>
</protein>
<keyword evidence="3" id="KW-0804">Transcription</keyword>
<dbReference type="InterPro" id="IPR036390">
    <property type="entry name" value="WH_DNA-bd_sf"/>
</dbReference>
<dbReference type="Gene3D" id="1.10.10.10">
    <property type="entry name" value="Winged helix-like DNA-binding domain superfamily/Winged helix DNA-binding domain"/>
    <property type="match status" value="1"/>
</dbReference>
<feature type="region of interest" description="Disordered" evidence="4">
    <location>
        <begin position="217"/>
        <end position="258"/>
    </location>
</feature>
<evidence type="ECO:0000313" key="7">
    <source>
        <dbReference type="EMBL" id="QGW83978.1"/>
    </source>
</evidence>
<dbReference type="Proteomes" id="UP000425817">
    <property type="component" value="Chromosome"/>
</dbReference>
<dbReference type="SUPFAM" id="SSF46785">
    <property type="entry name" value="Winged helix' DNA-binding domain"/>
    <property type="match status" value="1"/>
</dbReference>
<evidence type="ECO:0000256" key="3">
    <source>
        <dbReference type="ARBA" id="ARBA00023163"/>
    </source>
</evidence>
<dbReference type="Pfam" id="PF13545">
    <property type="entry name" value="HTH_Crp_2"/>
    <property type="match status" value="1"/>
</dbReference>
<gene>
    <name evidence="7" type="ORF">GOQ09_21415</name>
</gene>
<dbReference type="RefSeq" id="WP_157615522.1">
    <property type="nucleotide sequence ID" value="NZ_CP046622.1"/>
</dbReference>